<dbReference type="RefSeq" id="WP_072867503.1">
    <property type="nucleotide sequence ID" value="NZ_FQZM01000009.1"/>
</dbReference>
<dbReference type="InterPro" id="IPR011990">
    <property type="entry name" value="TPR-like_helical_dom_sf"/>
</dbReference>
<dbReference type="InterPro" id="IPR001173">
    <property type="entry name" value="Glyco_trans_2-like"/>
</dbReference>
<dbReference type="SMART" id="SM00028">
    <property type="entry name" value="TPR"/>
    <property type="match status" value="5"/>
</dbReference>
<dbReference type="STRING" id="1121432.SAMN02745219_00829"/>
<proteinExistence type="predicted"/>
<evidence type="ECO:0000313" key="3">
    <source>
        <dbReference type="EMBL" id="SHI68394.1"/>
    </source>
</evidence>
<dbReference type="SUPFAM" id="SSF48452">
    <property type="entry name" value="TPR-like"/>
    <property type="match status" value="1"/>
</dbReference>
<dbReference type="AlphaFoldDB" id="A0A1M6D5L8"/>
<dbReference type="Pfam" id="PF12895">
    <property type="entry name" value="ANAPC3"/>
    <property type="match status" value="1"/>
</dbReference>
<name>A0A1M6D5L8_9FIRM</name>
<keyword evidence="1" id="KW-0802">TPR repeat</keyword>
<feature type="domain" description="Glycosyltransferase 2-like" evidence="2">
    <location>
        <begin position="6"/>
        <end position="125"/>
    </location>
</feature>
<dbReference type="Proteomes" id="UP000184529">
    <property type="component" value="Unassembled WGS sequence"/>
</dbReference>
<keyword evidence="3" id="KW-0808">Transferase</keyword>
<reference evidence="4" key="1">
    <citation type="submission" date="2016-11" db="EMBL/GenBank/DDBJ databases">
        <authorList>
            <person name="Varghese N."/>
            <person name="Submissions S."/>
        </authorList>
    </citation>
    <scope>NUCLEOTIDE SEQUENCE [LARGE SCALE GENOMIC DNA]</scope>
    <source>
        <strain evidence="4">DSM 16057</strain>
    </source>
</reference>
<organism evidence="3 4">
    <name type="scientific">Desulfofundulus thermosubterraneus DSM 16057</name>
    <dbReference type="NCBI Taxonomy" id="1121432"/>
    <lineage>
        <taxon>Bacteria</taxon>
        <taxon>Bacillati</taxon>
        <taxon>Bacillota</taxon>
        <taxon>Clostridia</taxon>
        <taxon>Eubacteriales</taxon>
        <taxon>Peptococcaceae</taxon>
        <taxon>Desulfofundulus</taxon>
    </lineage>
</organism>
<dbReference type="OrthoDB" id="9815923at2"/>
<dbReference type="PANTHER" id="PTHR43630">
    <property type="entry name" value="POLY-BETA-1,6-N-ACETYL-D-GLUCOSAMINE SYNTHASE"/>
    <property type="match status" value="1"/>
</dbReference>
<dbReference type="PANTHER" id="PTHR43630:SF2">
    <property type="entry name" value="GLYCOSYLTRANSFERASE"/>
    <property type="match status" value="1"/>
</dbReference>
<gene>
    <name evidence="3" type="ORF">SAMN02745219_00829</name>
</gene>
<keyword evidence="4" id="KW-1185">Reference proteome</keyword>
<dbReference type="InterPro" id="IPR029044">
    <property type="entry name" value="Nucleotide-diphossugar_trans"/>
</dbReference>
<dbReference type="Pfam" id="PF13432">
    <property type="entry name" value="TPR_16"/>
    <property type="match status" value="1"/>
</dbReference>
<dbReference type="Gene3D" id="1.25.40.10">
    <property type="entry name" value="Tetratricopeptide repeat domain"/>
    <property type="match status" value="3"/>
</dbReference>
<dbReference type="EMBL" id="FQZM01000009">
    <property type="protein sequence ID" value="SHI68394.1"/>
    <property type="molecule type" value="Genomic_DNA"/>
</dbReference>
<evidence type="ECO:0000313" key="4">
    <source>
        <dbReference type="Proteomes" id="UP000184529"/>
    </source>
</evidence>
<dbReference type="CDD" id="cd02511">
    <property type="entry name" value="Beta4Glucosyltransferase"/>
    <property type="match status" value="1"/>
</dbReference>
<dbReference type="InterPro" id="IPR019734">
    <property type="entry name" value="TPR_rpt"/>
</dbReference>
<evidence type="ECO:0000256" key="1">
    <source>
        <dbReference type="PROSITE-ProRule" id="PRU00339"/>
    </source>
</evidence>
<dbReference type="PROSITE" id="PS50005">
    <property type="entry name" value="TPR"/>
    <property type="match status" value="1"/>
</dbReference>
<dbReference type="Gene3D" id="3.90.550.10">
    <property type="entry name" value="Spore Coat Polysaccharide Biosynthesis Protein SpsA, Chain A"/>
    <property type="match status" value="1"/>
</dbReference>
<sequence length="658" mass="76087">MESRISLCMIVKDEEQNIRRCLQSVAGTVDEIIVVDTGSTDGTCQIAREFGALVHSFPWNDNFSDARNASLELATGDWILFLDADEELAGESREVLRRLANEKNVEGYFIKIINYVGNEGWVETCPDLVFRLFKNRKDYRFRGAIHEQIADVILERNSQARYQIAEDLVILHYGYLDRQIKAKDKKNRNLALLSQELNRNPDNRHLRYHYGVELYRAERFDEAAAELVRAANGIDPNTIYLPKLLRYIVLAYHAARKPEQALEIVQLGLGLFPNYADLYYYGGLISYEQKDYGRAYEFFQKALSMPEQPAHYAPFGGTRGFRSLYQLGQLAEVFLNHEEAMRYYILSLRDNPHFTPALESITRLLKPQEDPVYTKKCLEQLCEFCTPQANLLMGQILFRQSAYKLALEYLERGMDQQEAAPEILLWKAICLIQLRRYLEALRILEGFGPDHRLYPLAKLNKILCFWFQGKRRKVRPLVEELFALGLSQDTGAVVSLLQNYPGRRRGPGVTLGDEGMSLLLDILMRALDLGEKERAESLLDGLSRECLSKNARAVGQLFYRYGHLKTAEYYLGLYLEANPECPETLFTLAEIKERQNACIEAGELYRRALALDPAEPRYYVSLIRLYEKMRREILREAIDKYPELPVLRRLFEEANQEI</sequence>
<dbReference type="SUPFAM" id="SSF53448">
    <property type="entry name" value="Nucleotide-diphospho-sugar transferases"/>
    <property type="match status" value="1"/>
</dbReference>
<dbReference type="GO" id="GO:0016740">
    <property type="term" value="F:transferase activity"/>
    <property type="evidence" value="ECO:0007669"/>
    <property type="project" value="UniProtKB-KW"/>
</dbReference>
<accession>A0A1M6D5L8</accession>
<dbReference type="Pfam" id="PF00535">
    <property type="entry name" value="Glycos_transf_2"/>
    <property type="match status" value="1"/>
</dbReference>
<feature type="repeat" description="TPR" evidence="1">
    <location>
        <begin position="276"/>
        <end position="309"/>
    </location>
</feature>
<protein>
    <submittedName>
        <fullName evidence="3">Glycosyltransferase involved in cell wall bisynthesis</fullName>
    </submittedName>
</protein>
<evidence type="ECO:0000259" key="2">
    <source>
        <dbReference type="Pfam" id="PF00535"/>
    </source>
</evidence>